<gene>
    <name evidence="1" type="ORF">ERS007739_02786</name>
</gene>
<reference evidence="2" key="1">
    <citation type="submission" date="2015-03" db="EMBL/GenBank/DDBJ databases">
        <authorList>
            <consortium name="Pathogen Informatics"/>
        </authorList>
    </citation>
    <scope>NUCLEOTIDE SEQUENCE [LARGE SCALE GENOMIC DNA]</scope>
    <source>
        <strain evidence="2">N09902308</strain>
    </source>
</reference>
<organism evidence="1 2">
    <name type="scientific">Mycobacterium tuberculosis</name>
    <dbReference type="NCBI Taxonomy" id="1773"/>
    <lineage>
        <taxon>Bacteria</taxon>
        <taxon>Bacillati</taxon>
        <taxon>Actinomycetota</taxon>
        <taxon>Actinomycetes</taxon>
        <taxon>Mycobacteriales</taxon>
        <taxon>Mycobacteriaceae</taxon>
        <taxon>Mycobacterium</taxon>
        <taxon>Mycobacterium tuberculosis complex</taxon>
    </lineage>
</organism>
<accession>A0A916LCD2</accession>
<dbReference type="AlphaFoldDB" id="A0A916LCD2"/>
<evidence type="ECO:0000313" key="1">
    <source>
        <dbReference type="EMBL" id="COY55212.1"/>
    </source>
</evidence>
<proteinExistence type="predicted"/>
<comment type="caution">
    <text evidence="1">The sequence shown here is derived from an EMBL/GenBank/DDBJ whole genome shotgun (WGS) entry which is preliminary data.</text>
</comment>
<protein>
    <submittedName>
        <fullName evidence="1">Uncharacterized protein</fullName>
    </submittedName>
</protein>
<sequence>MAVPRAFIAAAHPMKLTTTRDIDGESPSSLTIATSTPGAMNPVLVANTSSPISAARYGRPARARLLTSTASGTACS</sequence>
<dbReference type="EMBL" id="CSBK01001329">
    <property type="protein sequence ID" value="COY55212.1"/>
    <property type="molecule type" value="Genomic_DNA"/>
</dbReference>
<dbReference type="Proteomes" id="UP000039021">
    <property type="component" value="Unassembled WGS sequence"/>
</dbReference>
<evidence type="ECO:0000313" key="2">
    <source>
        <dbReference type="Proteomes" id="UP000039021"/>
    </source>
</evidence>
<name>A0A916LCD2_MYCTX</name>